<feature type="compositionally biased region" description="Polar residues" evidence="10">
    <location>
        <begin position="516"/>
        <end position="528"/>
    </location>
</feature>
<name>Q86E20_SCHJA</name>
<evidence type="ECO:0000256" key="8">
    <source>
        <dbReference type="ARBA" id="ARBA00023163"/>
    </source>
</evidence>
<reference evidence="11" key="1">
    <citation type="journal article" date="2003" name="Nat. Genet.">
        <title>Evolutionary and biomedical implications of a Schistosoma japonicum complementary DNA resource.</title>
        <authorList>
            <person name="Hu W."/>
            <person name="Yan Q."/>
            <person name="Shen D.K."/>
            <person name="Liu F."/>
            <person name="Zhu Z.D."/>
            <person name="Song H.D."/>
            <person name="Xu X.R."/>
            <person name="Wang Z.J."/>
            <person name="Rong Y.P."/>
            <person name="Zeng L.C."/>
            <person name="Wu J."/>
            <person name="Zhang X."/>
            <person name="Wang J.J."/>
            <person name="Xu X.N."/>
            <person name="Wang S.Y."/>
            <person name="Fu G."/>
            <person name="Zhang X.L."/>
            <person name="Wang Z.Q."/>
            <person name="Brindley P.J."/>
            <person name="McManus D.P."/>
            <person name="Xue C.L."/>
            <person name="Feng Z."/>
            <person name="Chen Z."/>
            <person name="Han Z.G."/>
        </authorList>
    </citation>
    <scope>NUCLEOTIDE SEQUENCE</scope>
</reference>
<comment type="subcellular location">
    <subcellularLocation>
        <location evidence="2">Cytoplasm</location>
    </subcellularLocation>
    <subcellularLocation>
        <location evidence="1">Nucleus</location>
    </subcellularLocation>
</comment>
<evidence type="ECO:0000256" key="6">
    <source>
        <dbReference type="ARBA" id="ARBA00023015"/>
    </source>
</evidence>
<evidence type="ECO:0000256" key="2">
    <source>
        <dbReference type="ARBA" id="ARBA00004496"/>
    </source>
</evidence>
<dbReference type="GO" id="GO:0005634">
    <property type="term" value="C:nucleus"/>
    <property type="evidence" value="ECO:0007669"/>
    <property type="project" value="UniProtKB-SubCell"/>
</dbReference>
<dbReference type="PANTHER" id="PTHR15975">
    <property type="entry name" value="CCR4-NOT TRANSCRIPTION COMPLEX SUBUNIT 11"/>
    <property type="match status" value="1"/>
</dbReference>
<dbReference type="GO" id="GO:0005737">
    <property type="term" value="C:cytoplasm"/>
    <property type="evidence" value="ECO:0007669"/>
    <property type="project" value="UniProtKB-SubCell"/>
</dbReference>
<dbReference type="EMBL" id="AY223400">
    <property type="protein sequence ID" value="AAP06437.1"/>
    <property type="molecule type" value="mRNA"/>
</dbReference>
<feature type="region of interest" description="Disordered" evidence="10">
    <location>
        <begin position="496"/>
        <end position="528"/>
    </location>
</feature>
<sequence length="528" mass="60218">MSISNKDVIALSNFLHPDRISRLTLEGISNAAQQQFAKSDRYKLCRVLMFILQNNFLLDVILHFTAAYLLWDFWKSENFPCSNNPFIEFLISLMQDKVHCKLPRSAVSMFCTILRQPDRICDFLKYTPSQIFNLPYSMIDTQLDWNLASLANSLKSSTRVPKFADSGMICVVPDEDIPYSFEPSFHLHNTSDSSGISELQRQCLDSLLSRSELLTCRNNIFPEFLRIAPPLMPCPQGTDEILYNFSEEHESDSRAVSNSSNSLEKKTYFKKVSTYLWLVRGTYMALIRTSWNMIFIGITVWKLVDMAVEIRHLISAAMTSTLTQSQQQTIVQAIKENPNVVYNVGITSDILPNFINRNPVIAIEVLQLLISSPKRDEYLNALLKMEVTVQSIEVVNRLSTKIALPTEFIQNYISNCLSFCYSVHDKFYQMRHVRLVCVLLQSLIRNNILDIHNQDILIEVRTFCLEFTKAREATTLHRLILNMENNTTFTAATTHSSNIGTSTTTTSSTCLATSTPQQDISSENPETP</sequence>
<evidence type="ECO:0000313" key="11">
    <source>
        <dbReference type="EMBL" id="AAP06437.1"/>
    </source>
</evidence>
<evidence type="ECO:0000256" key="10">
    <source>
        <dbReference type="SAM" id="MobiDB-lite"/>
    </source>
</evidence>
<proteinExistence type="evidence at transcript level"/>
<keyword evidence="5" id="KW-0963">Cytoplasm</keyword>
<organism evidence="11">
    <name type="scientific">Schistosoma japonicum</name>
    <name type="common">Blood fluke</name>
    <dbReference type="NCBI Taxonomy" id="6182"/>
    <lineage>
        <taxon>Eukaryota</taxon>
        <taxon>Metazoa</taxon>
        <taxon>Spiralia</taxon>
        <taxon>Lophotrochozoa</taxon>
        <taxon>Platyhelminthes</taxon>
        <taxon>Trematoda</taxon>
        <taxon>Digenea</taxon>
        <taxon>Strigeidida</taxon>
        <taxon>Schistosomatoidea</taxon>
        <taxon>Schistosomatidae</taxon>
        <taxon>Schistosoma</taxon>
    </lineage>
</organism>
<evidence type="ECO:0000256" key="5">
    <source>
        <dbReference type="ARBA" id="ARBA00022490"/>
    </source>
</evidence>
<dbReference type="PANTHER" id="PTHR15975:SF0">
    <property type="entry name" value="CCR4-NOT TRANSCRIPTION COMPLEX SUBUNIT 11"/>
    <property type="match status" value="1"/>
</dbReference>
<keyword evidence="7" id="KW-0943">RNA-mediated gene silencing</keyword>
<evidence type="ECO:0000256" key="1">
    <source>
        <dbReference type="ARBA" id="ARBA00004123"/>
    </source>
</evidence>
<dbReference type="InterPro" id="IPR019312">
    <property type="entry name" value="CNOT11"/>
</dbReference>
<evidence type="ECO:0000256" key="7">
    <source>
        <dbReference type="ARBA" id="ARBA00023158"/>
    </source>
</evidence>
<dbReference type="Pfam" id="PF10155">
    <property type="entry name" value="CNOT11"/>
    <property type="match status" value="1"/>
</dbReference>
<evidence type="ECO:0000256" key="4">
    <source>
        <dbReference type="ARBA" id="ARBA00014872"/>
    </source>
</evidence>
<protein>
    <recommendedName>
        <fullName evidence="4">CCR4-NOT transcription complex subunit 11</fullName>
    </recommendedName>
</protein>
<keyword evidence="8" id="KW-0804">Transcription</keyword>
<accession>Q86E20</accession>
<feature type="compositionally biased region" description="Low complexity" evidence="10">
    <location>
        <begin position="496"/>
        <end position="515"/>
    </location>
</feature>
<evidence type="ECO:0000256" key="9">
    <source>
        <dbReference type="ARBA" id="ARBA00023242"/>
    </source>
</evidence>
<keyword evidence="6" id="KW-0805">Transcription regulation</keyword>
<comment type="similarity">
    <text evidence="3">Belongs to the CNOT11 family.</text>
</comment>
<dbReference type="GO" id="GO:0030014">
    <property type="term" value="C:CCR4-NOT complex"/>
    <property type="evidence" value="ECO:0007669"/>
    <property type="project" value="InterPro"/>
</dbReference>
<keyword evidence="9" id="KW-0539">Nucleus</keyword>
<dbReference type="GO" id="GO:0031047">
    <property type="term" value="P:regulatory ncRNA-mediated gene silencing"/>
    <property type="evidence" value="ECO:0007669"/>
    <property type="project" value="UniProtKB-KW"/>
</dbReference>
<evidence type="ECO:0000256" key="3">
    <source>
        <dbReference type="ARBA" id="ARBA00008030"/>
    </source>
</evidence>
<dbReference type="AlphaFoldDB" id="Q86E20"/>